<dbReference type="GeneID" id="101845206"/>
<evidence type="ECO:0000256" key="2">
    <source>
        <dbReference type="SAM" id="MobiDB-lite"/>
    </source>
</evidence>
<dbReference type="InterPro" id="IPR012677">
    <property type="entry name" value="Nucleotide-bd_a/b_plait_sf"/>
</dbReference>
<dbReference type="Pfam" id="PF04847">
    <property type="entry name" value="Calcipressin"/>
    <property type="match status" value="1"/>
</dbReference>
<dbReference type="InterPro" id="IPR006931">
    <property type="entry name" value="Calcipressin"/>
</dbReference>
<keyword evidence="3" id="KW-1185">Reference proteome</keyword>
<dbReference type="PANTHER" id="PTHR10300:SF14">
    <property type="entry name" value="PROTEIN SARAH"/>
    <property type="match status" value="1"/>
</dbReference>
<dbReference type="Gene3D" id="3.30.70.330">
    <property type="match status" value="1"/>
</dbReference>
<dbReference type="CDD" id="cd12434">
    <property type="entry name" value="RRM_RCAN_like"/>
    <property type="match status" value="1"/>
</dbReference>
<protein>
    <submittedName>
        <fullName evidence="4">Calcipressin-2</fullName>
    </submittedName>
</protein>
<dbReference type="SUPFAM" id="SSF54928">
    <property type="entry name" value="RNA-binding domain, RBD"/>
    <property type="match status" value="1"/>
</dbReference>
<accession>A0ABM0JBR6</accession>
<evidence type="ECO:0000313" key="3">
    <source>
        <dbReference type="Proteomes" id="UP000694888"/>
    </source>
</evidence>
<organism evidence="3 4">
    <name type="scientific">Aplysia californica</name>
    <name type="common">California sea hare</name>
    <dbReference type="NCBI Taxonomy" id="6500"/>
    <lineage>
        <taxon>Eukaryota</taxon>
        <taxon>Metazoa</taxon>
        <taxon>Spiralia</taxon>
        <taxon>Lophotrochozoa</taxon>
        <taxon>Mollusca</taxon>
        <taxon>Gastropoda</taxon>
        <taxon>Heterobranchia</taxon>
        <taxon>Euthyneura</taxon>
        <taxon>Tectipleura</taxon>
        <taxon>Aplysiida</taxon>
        <taxon>Aplysioidea</taxon>
        <taxon>Aplysiidae</taxon>
        <taxon>Aplysia</taxon>
    </lineage>
</organism>
<gene>
    <name evidence="4" type="primary">LOC101845206</name>
</gene>
<proteinExistence type="inferred from homology"/>
<evidence type="ECO:0000313" key="4">
    <source>
        <dbReference type="RefSeq" id="XP_005090013.1"/>
    </source>
</evidence>
<reference evidence="4" key="1">
    <citation type="submission" date="2025-08" db="UniProtKB">
        <authorList>
            <consortium name="RefSeq"/>
        </authorList>
    </citation>
    <scope>IDENTIFICATION</scope>
</reference>
<sequence length="213" mass="24146">MSERMDSVESMDDVDHLCEEMDGLTEMTDLDDIPTALIITNIDSNIFEDAHTQEMFEHVFRDLDKDVSFIYLRNFRRARVQFSSSDFAAIARIRYDGVAICGSTIRCFFLKVHQPSTDNTHLQPPQPQRMFLISPPASPPVGWEPIPESEPVINYDLLHAIARLNPGETHEVHPPSGEAPAIVVHLCEDPEGTQPEFKPQIIQTKRPPQMGPR</sequence>
<name>A0ABM0JBR6_APLCA</name>
<evidence type="ECO:0000256" key="1">
    <source>
        <dbReference type="ARBA" id="ARBA00008209"/>
    </source>
</evidence>
<comment type="similarity">
    <text evidence="1">Belongs to the RCAN family.</text>
</comment>
<dbReference type="RefSeq" id="XP_005090013.1">
    <property type="nucleotide sequence ID" value="XM_005089956.3"/>
</dbReference>
<feature type="region of interest" description="Disordered" evidence="2">
    <location>
        <begin position="192"/>
        <end position="213"/>
    </location>
</feature>
<dbReference type="PANTHER" id="PTHR10300">
    <property type="entry name" value="CALCIPRESSIN"/>
    <property type="match status" value="1"/>
</dbReference>
<dbReference type="Proteomes" id="UP000694888">
    <property type="component" value="Unplaced"/>
</dbReference>
<dbReference type="InterPro" id="IPR035979">
    <property type="entry name" value="RBD_domain_sf"/>
</dbReference>